<dbReference type="InterPro" id="IPR025558">
    <property type="entry name" value="DUF4283"/>
</dbReference>
<name>A0ABR0QL25_GOSAR</name>
<reference evidence="2 3" key="1">
    <citation type="submission" date="2023-03" db="EMBL/GenBank/DDBJ databases">
        <title>WGS of Gossypium arboreum.</title>
        <authorList>
            <person name="Yu D."/>
        </authorList>
    </citation>
    <scope>NUCLEOTIDE SEQUENCE [LARGE SCALE GENOMIC DNA]</scope>
    <source>
        <tissue evidence="2">Leaf</tissue>
    </source>
</reference>
<keyword evidence="3" id="KW-1185">Reference proteome</keyword>
<feature type="domain" description="DUF4283" evidence="1">
    <location>
        <begin position="1"/>
        <end position="55"/>
    </location>
</feature>
<organism evidence="2 3">
    <name type="scientific">Gossypium arboreum</name>
    <name type="common">Tree cotton</name>
    <name type="synonym">Gossypium nanking</name>
    <dbReference type="NCBI Taxonomy" id="29729"/>
    <lineage>
        <taxon>Eukaryota</taxon>
        <taxon>Viridiplantae</taxon>
        <taxon>Streptophyta</taxon>
        <taxon>Embryophyta</taxon>
        <taxon>Tracheophyta</taxon>
        <taxon>Spermatophyta</taxon>
        <taxon>Magnoliopsida</taxon>
        <taxon>eudicotyledons</taxon>
        <taxon>Gunneridae</taxon>
        <taxon>Pentapetalae</taxon>
        <taxon>rosids</taxon>
        <taxon>malvids</taxon>
        <taxon>Malvales</taxon>
        <taxon>Malvaceae</taxon>
        <taxon>Malvoideae</taxon>
        <taxon>Gossypium</taxon>
    </lineage>
</organism>
<dbReference type="Proteomes" id="UP001358586">
    <property type="component" value="Chromosome 3"/>
</dbReference>
<evidence type="ECO:0000313" key="2">
    <source>
        <dbReference type="EMBL" id="KAK5840015.1"/>
    </source>
</evidence>
<protein>
    <recommendedName>
        <fullName evidence="1">DUF4283 domain-containing protein</fullName>
    </recommendedName>
</protein>
<accession>A0ABR0QL25</accession>
<dbReference type="Pfam" id="PF14111">
    <property type="entry name" value="DUF4283"/>
    <property type="match status" value="1"/>
</dbReference>
<evidence type="ECO:0000259" key="1">
    <source>
        <dbReference type="Pfam" id="PF14111"/>
    </source>
</evidence>
<evidence type="ECO:0000313" key="3">
    <source>
        <dbReference type="Proteomes" id="UP001358586"/>
    </source>
</evidence>
<dbReference type="EMBL" id="JARKNE010000003">
    <property type="protein sequence ID" value="KAK5840015.1"/>
    <property type="molecule type" value="Genomic_DNA"/>
</dbReference>
<gene>
    <name evidence="2" type="ORF">PVK06_008877</name>
</gene>
<proteinExistence type="predicted"/>
<sequence>MVGRVLMDSVVHFPPMRNLLANLWRPLGGISITDIRERRVLFQFYSMIDLKRVIDGVQEVEFGWDNSLKALPRRTALTDSQWLREEVREGVRTKKGMNKEQEGRMFEESQTIKSYGCTSGVGKSILCESRIKKLRESSSVNKVNRMVLPCEHRCERIKESHGEANWPSYLHACVSALWPNGHLGE</sequence>
<comment type="caution">
    <text evidence="2">The sequence shown here is derived from an EMBL/GenBank/DDBJ whole genome shotgun (WGS) entry which is preliminary data.</text>
</comment>